<dbReference type="AlphaFoldDB" id="A0A415ENX6"/>
<evidence type="ECO:0000313" key="1">
    <source>
        <dbReference type="EMBL" id="RHK04290.1"/>
    </source>
</evidence>
<evidence type="ECO:0000313" key="2">
    <source>
        <dbReference type="Proteomes" id="UP000286288"/>
    </source>
</evidence>
<sequence>MSDPVNSYTTARVTFQLFVQARGWQWLGFRSNPKNPNQYLGQCADQNAEEYYFLITQSGKYFRLLGDKKYEEYDYVYNPDKEGDQNAAPKEY</sequence>
<comment type="caution">
    <text evidence="1">The sequence shown here is derived from an EMBL/GenBank/DDBJ whole genome shotgun (WGS) entry which is preliminary data.</text>
</comment>
<dbReference type="EMBL" id="QRMZ01000029">
    <property type="protein sequence ID" value="RHK04290.1"/>
    <property type="molecule type" value="Genomic_DNA"/>
</dbReference>
<gene>
    <name evidence="1" type="ORF">DW084_16460</name>
</gene>
<name>A0A415ENX6_ENTCA</name>
<dbReference type="Proteomes" id="UP000286288">
    <property type="component" value="Unassembled WGS sequence"/>
</dbReference>
<protein>
    <submittedName>
        <fullName evidence="1">Uncharacterized protein</fullName>
    </submittedName>
</protein>
<accession>A0A415ENX6</accession>
<organism evidence="1 2">
    <name type="scientific">Enterococcus casseliflavus</name>
    <name type="common">Enterococcus flavescens</name>
    <dbReference type="NCBI Taxonomy" id="37734"/>
    <lineage>
        <taxon>Bacteria</taxon>
        <taxon>Bacillati</taxon>
        <taxon>Bacillota</taxon>
        <taxon>Bacilli</taxon>
        <taxon>Lactobacillales</taxon>
        <taxon>Enterococcaceae</taxon>
        <taxon>Enterococcus</taxon>
    </lineage>
</organism>
<proteinExistence type="predicted"/>
<reference evidence="1 2" key="1">
    <citation type="submission" date="2018-08" db="EMBL/GenBank/DDBJ databases">
        <title>A genome reference for cultivated species of the human gut microbiota.</title>
        <authorList>
            <person name="Zou Y."/>
            <person name="Xue W."/>
            <person name="Luo G."/>
        </authorList>
    </citation>
    <scope>NUCLEOTIDE SEQUENCE [LARGE SCALE GENOMIC DNA]</scope>
    <source>
        <strain evidence="1 2">AF48-16</strain>
    </source>
</reference>